<name>A0A075WL86_ARCFL</name>
<organism evidence="3 4">
    <name type="scientific">Archaeoglobus fulgidus DSM 8774</name>
    <dbReference type="NCBI Taxonomy" id="1344584"/>
    <lineage>
        <taxon>Archaea</taxon>
        <taxon>Methanobacteriati</taxon>
        <taxon>Methanobacteriota</taxon>
        <taxon>Archaeoglobi</taxon>
        <taxon>Archaeoglobales</taxon>
        <taxon>Archaeoglobaceae</taxon>
        <taxon>Archaeoglobus</taxon>
    </lineage>
</organism>
<feature type="transmembrane region" description="Helical" evidence="1">
    <location>
        <begin position="20"/>
        <end position="41"/>
    </location>
</feature>
<dbReference type="AlphaFoldDB" id="A0A075WL86"/>
<dbReference type="Proteomes" id="UP000028501">
    <property type="component" value="Chromosome"/>
</dbReference>
<proteinExistence type="predicted"/>
<dbReference type="KEGG" id="afg:AFULGI_00015760"/>
<keyword evidence="1" id="KW-0472">Membrane</keyword>
<evidence type="ECO:0000256" key="1">
    <source>
        <dbReference type="SAM" id="Phobius"/>
    </source>
</evidence>
<evidence type="ECO:0000313" key="4">
    <source>
        <dbReference type="Proteomes" id="UP000028501"/>
    </source>
</evidence>
<dbReference type="EMBL" id="CP006577">
    <property type="protein sequence ID" value="AIG98338.1"/>
    <property type="molecule type" value="Genomic_DNA"/>
</dbReference>
<feature type="domain" description="TraC-like" evidence="2">
    <location>
        <begin position="117"/>
        <end position="236"/>
    </location>
</feature>
<evidence type="ECO:0000313" key="3">
    <source>
        <dbReference type="EMBL" id="AIG98338.1"/>
    </source>
</evidence>
<dbReference type="Pfam" id="PF26593">
    <property type="entry name" value="TraC-like"/>
    <property type="match status" value="1"/>
</dbReference>
<sequence>MDEGLRVVDFPSVLEGELKIFGFTSLELLVIGLISGFVWLLLADYGEFAIAASLLTFALLILLKAMMPEETGYAFPAYAAYFLVKRKTVYAHEVDTTKYIPSLRFVDDWICKLSDGLASVIEVKPVNFFYALPAEQRAYLDSYKDMLNSLDFPIQILSIACEFDITRYMNHLVLRYRDEDIAANPMLRNVLDDYIRWLNRVVEETIQRRYFIVVTVQSEDVSELKRRVETVIAGLRRGGIQAEILNRDGILALYDLINYRKIMPANYDSVKLLLREVGQ</sequence>
<keyword evidence="1" id="KW-1133">Transmembrane helix</keyword>
<evidence type="ECO:0000259" key="2">
    <source>
        <dbReference type="Pfam" id="PF26593"/>
    </source>
</evidence>
<dbReference type="InterPro" id="IPR058596">
    <property type="entry name" value="TraC-like_dom"/>
</dbReference>
<accession>A0A075WL86</accession>
<dbReference type="RefSeq" id="WP_048095684.1">
    <property type="nucleotide sequence ID" value="NZ_CP006577.1"/>
</dbReference>
<gene>
    <name evidence="3" type="ORF">AFULGI_00015760</name>
</gene>
<feature type="transmembrane region" description="Helical" evidence="1">
    <location>
        <begin position="48"/>
        <end position="67"/>
    </location>
</feature>
<dbReference type="GeneID" id="24795074"/>
<protein>
    <recommendedName>
        <fullName evidence="2">TraC-like domain-containing protein</fullName>
    </recommendedName>
</protein>
<keyword evidence="1" id="KW-0812">Transmembrane</keyword>
<reference evidence="3 4" key="1">
    <citation type="submission" date="2013-07" db="EMBL/GenBank/DDBJ databases">
        <title>Genome of Archaeoglobus fulgidus.</title>
        <authorList>
            <person name="Fiebig A."/>
            <person name="Birkeland N.-K."/>
        </authorList>
    </citation>
    <scope>NUCLEOTIDE SEQUENCE [LARGE SCALE GENOMIC DNA]</scope>
    <source>
        <strain evidence="3 4">DSM 8774</strain>
    </source>
</reference>
<dbReference type="HOGENOM" id="CLU_996047_0_0_2"/>